<dbReference type="InterPro" id="IPR057165">
    <property type="entry name" value="DUF7843"/>
</dbReference>
<evidence type="ECO:0000313" key="7">
    <source>
        <dbReference type="Proteomes" id="UP000714380"/>
    </source>
</evidence>
<evidence type="ECO:0000259" key="2">
    <source>
        <dbReference type="Pfam" id="PF13387"/>
    </source>
</evidence>
<dbReference type="InterPro" id="IPR057162">
    <property type="entry name" value="DUF7840"/>
</dbReference>
<feature type="domain" description="Lnb N-terminal periplasmic" evidence="2">
    <location>
        <begin position="119"/>
        <end position="290"/>
    </location>
</feature>
<feature type="chain" id="PRO_5046269271" evidence="1">
    <location>
        <begin position="22"/>
        <end position="624"/>
    </location>
</feature>
<gene>
    <name evidence="6" type="ORF">I9W95_16790</name>
</gene>
<accession>A0ABS7ZY01</accession>
<dbReference type="Proteomes" id="UP000714380">
    <property type="component" value="Unassembled WGS sequence"/>
</dbReference>
<dbReference type="InterPro" id="IPR025178">
    <property type="entry name" value="Lnb_N"/>
</dbReference>
<evidence type="ECO:0000259" key="3">
    <source>
        <dbReference type="Pfam" id="PF25222"/>
    </source>
</evidence>
<feature type="domain" description="DUF7843" evidence="5">
    <location>
        <begin position="28"/>
        <end position="105"/>
    </location>
</feature>
<dbReference type="InterPro" id="IPR057164">
    <property type="entry name" value="DUF7842"/>
</dbReference>
<feature type="domain" description="DUF7840" evidence="3">
    <location>
        <begin position="398"/>
        <end position="623"/>
    </location>
</feature>
<reference evidence="6 7" key="1">
    <citation type="submission" date="2020-12" db="EMBL/GenBank/DDBJ databases">
        <title>Novel Thalassolituus-related marine hydrocarbonoclastic bacteria mediated algae-derived hydrocarbons mineralization in twilight zone of the northern South China Sea.</title>
        <authorList>
            <person name="Dong C."/>
        </authorList>
    </citation>
    <scope>NUCLEOTIDE SEQUENCE [LARGE SCALE GENOMIC DNA]</scope>
    <source>
        <strain evidence="6 7">IMCC1826</strain>
    </source>
</reference>
<dbReference type="Pfam" id="PF25225">
    <property type="entry name" value="DUF7843"/>
    <property type="match status" value="1"/>
</dbReference>
<organism evidence="6 7">
    <name type="scientific">Thalassolituus marinus</name>
    <dbReference type="NCBI Taxonomy" id="671053"/>
    <lineage>
        <taxon>Bacteria</taxon>
        <taxon>Pseudomonadati</taxon>
        <taxon>Pseudomonadota</taxon>
        <taxon>Gammaproteobacteria</taxon>
        <taxon>Oceanospirillales</taxon>
        <taxon>Oceanospirillaceae</taxon>
        <taxon>Thalassolituus</taxon>
    </lineage>
</organism>
<feature type="signal peptide" evidence="1">
    <location>
        <begin position="1"/>
        <end position="21"/>
    </location>
</feature>
<sequence length="624" mass="71201">MKLFRICGAFFFALIVFPVFAQDDSRLQALAESQQWHQLLHVRYHPLTFRTISQNDSERFFLSSDGKENPYAELLADIAAFAQSGLQPDESAQCRFPARYQWLKTKLENNGFIDQPCPAFEQWRDELDADAITLIFPASHINSPSSMYGHTLIRLDRSDERRSKLLAYAVNFAANADPTDNELVFSYKGLAGGYPGVASVMPYYVKTNEYQHMEYRDVWEYRLTLTSEEVDQFVRHVWELQDTYFDYFFFDENCSYRIIAMLDAASERVNLADDFVYKAVPVDTIRALWQGDLVDEVTFRASAATELETRSRQVSAEVLGISRRLIDERDDIDGLLKPLSQTERAQALELAAAYARYLSIKKKQGNPELRQRTLAVLSARSRIPVSAGFDNAPTPQWRDDEGHLTQRLGIRAGRISGAETNTYTDVRLRMAYHDVIDLPAGFVDGSQIQMGQFDLRRWGGDGALRLQNARIIDVLSLSHQTAFQHPVAWAVSFGAERYPWREAELYGYLKVAFGKAWLTDVGRVYGLGEVRMLADNQFEQGYQLSAGPRLGWLWQGEQLQFQLEGNWQALNAGDDTEQRSLEAVLGLRISSNDQLRFEAGRQVAENNDVSAASNQFSLTWNRYF</sequence>
<dbReference type="Pfam" id="PF25224">
    <property type="entry name" value="DUF7842"/>
    <property type="match status" value="1"/>
</dbReference>
<keyword evidence="7" id="KW-1185">Reference proteome</keyword>
<dbReference type="RefSeq" id="WP_225677018.1">
    <property type="nucleotide sequence ID" value="NZ_JAEDAH010000102.1"/>
</dbReference>
<comment type="caution">
    <text evidence="6">The sequence shown here is derived from an EMBL/GenBank/DDBJ whole genome shotgun (WGS) entry which is preliminary data.</text>
</comment>
<protein>
    <submittedName>
        <fullName evidence="6">DUF4105 domain-containing protein</fullName>
    </submittedName>
</protein>
<feature type="domain" description="DUF7842" evidence="4">
    <location>
        <begin position="298"/>
        <end position="385"/>
    </location>
</feature>
<name>A0ABS7ZY01_9GAMM</name>
<dbReference type="Pfam" id="PF13387">
    <property type="entry name" value="Lnb_N"/>
    <property type="match status" value="1"/>
</dbReference>
<proteinExistence type="predicted"/>
<evidence type="ECO:0000259" key="5">
    <source>
        <dbReference type="Pfam" id="PF25225"/>
    </source>
</evidence>
<dbReference type="Pfam" id="PF25222">
    <property type="entry name" value="DUF7840"/>
    <property type="match status" value="1"/>
</dbReference>
<evidence type="ECO:0000259" key="4">
    <source>
        <dbReference type="Pfam" id="PF25224"/>
    </source>
</evidence>
<evidence type="ECO:0000313" key="6">
    <source>
        <dbReference type="EMBL" id="MCA6065255.1"/>
    </source>
</evidence>
<evidence type="ECO:0000256" key="1">
    <source>
        <dbReference type="SAM" id="SignalP"/>
    </source>
</evidence>
<dbReference type="EMBL" id="JAEDAH010000102">
    <property type="protein sequence ID" value="MCA6065255.1"/>
    <property type="molecule type" value="Genomic_DNA"/>
</dbReference>
<keyword evidence="1" id="KW-0732">Signal</keyword>